<dbReference type="AlphaFoldDB" id="A0AAV4SQZ3"/>
<comment type="caution">
    <text evidence="1">The sequence shown here is derived from an EMBL/GenBank/DDBJ whole genome shotgun (WGS) entry which is preliminary data.</text>
</comment>
<name>A0AAV4SQZ3_CAEEX</name>
<reference evidence="1 2" key="1">
    <citation type="submission" date="2021-06" db="EMBL/GenBank/DDBJ databases">
        <title>Caerostris extrusa draft genome.</title>
        <authorList>
            <person name="Kono N."/>
            <person name="Arakawa K."/>
        </authorList>
    </citation>
    <scope>NUCLEOTIDE SEQUENCE [LARGE SCALE GENOMIC DNA]</scope>
</reference>
<protein>
    <submittedName>
        <fullName evidence="1">Uncharacterized protein</fullName>
    </submittedName>
</protein>
<gene>
    <name evidence="1" type="ORF">CEXT_124421</name>
</gene>
<evidence type="ECO:0000313" key="2">
    <source>
        <dbReference type="Proteomes" id="UP001054945"/>
    </source>
</evidence>
<proteinExistence type="predicted"/>
<sequence length="92" mass="10755">MESHGLVVVHYLSIPGCRGRIFSILHLVSYFEENIARNITEKEEDPNDRNLNEGDYNEGDLKRGIPMRKIPVMEISRRKFPKMEVYMKNSSD</sequence>
<organism evidence="1 2">
    <name type="scientific">Caerostris extrusa</name>
    <name type="common">Bark spider</name>
    <name type="synonym">Caerostris bankana</name>
    <dbReference type="NCBI Taxonomy" id="172846"/>
    <lineage>
        <taxon>Eukaryota</taxon>
        <taxon>Metazoa</taxon>
        <taxon>Ecdysozoa</taxon>
        <taxon>Arthropoda</taxon>
        <taxon>Chelicerata</taxon>
        <taxon>Arachnida</taxon>
        <taxon>Araneae</taxon>
        <taxon>Araneomorphae</taxon>
        <taxon>Entelegynae</taxon>
        <taxon>Araneoidea</taxon>
        <taxon>Araneidae</taxon>
        <taxon>Caerostris</taxon>
    </lineage>
</organism>
<keyword evidence="2" id="KW-1185">Reference proteome</keyword>
<dbReference type="Proteomes" id="UP001054945">
    <property type="component" value="Unassembled WGS sequence"/>
</dbReference>
<accession>A0AAV4SQZ3</accession>
<evidence type="ECO:0000313" key="1">
    <source>
        <dbReference type="EMBL" id="GIY36175.1"/>
    </source>
</evidence>
<dbReference type="EMBL" id="BPLR01010018">
    <property type="protein sequence ID" value="GIY36175.1"/>
    <property type="molecule type" value="Genomic_DNA"/>
</dbReference>